<gene>
    <name evidence="2" type="ORF">TCM_026029</name>
</gene>
<dbReference type="PANTHER" id="PTHR31257:SF2">
    <property type="entry name" value="RICIN B-LIKE LECTIN EULS3"/>
    <property type="match status" value="1"/>
</dbReference>
<dbReference type="Proteomes" id="UP000026915">
    <property type="component" value="Chromosome 5"/>
</dbReference>
<evidence type="ECO:0000256" key="1">
    <source>
        <dbReference type="SAM" id="MobiDB-lite"/>
    </source>
</evidence>
<dbReference type="Gramene" id="EOY10729">
    <property type="protein sequence ID" value="EOY10729"/>
    <property type="gene ID" value="TCM_026029"/>
</dbReference>
<dbReference type="SUPFAM" id="SSF50370">
    <property type="entry name" value="Ricin B-like lectins"/>
    <property type="match status" value="1"/>
</dbReference>
<feature type="compositionally biased region" description="Low complexity" evidence="1">
    <location>
        <begin position="115"/>
        <end position="124"/>
    </location>
</feature>
<dbReference type="Gramene" id="EOY10728">
    <property type="protein sequence ID" value="EOY10728"/>
    <property type="gene ID" value="TCM_026029"/>
</dbReference>
<dbReference type="InterPro" id="IPR035992">
    <property type="entry name" value="Ricin_B-like_lectins"/>
</dbReference>
<dbReference type="AlphaFoldDB" id="A0A061F8B7"/>
<keyword evidence="3" id="KW-1185">Reference proteome</keyword>
<dbReference type="PANTHER" id="PTHR31257">
    <property type="entry name" value="RICIN B-LIKE LECTIN EULS3"/>
    <property type="match status" value="1"/>
</dbReference>
<dbReference type="Gramene" id="EOY10730">
    <property type="protein sequence ID" value="EOY10730"/>
    <property type="gene ID" value="TCM_026029"/>
</dbReference>
<evidence type="ECO:0000313" key="2">
    <source>
        <dbReference type="EMBL" id="EOY10729.1"/>
    </source>
</evidence>
<reference evidence="2 3" key="1">
    <citation type="journal article" date="2013" name="Genome Biol.">
        <title>The genome sequence of the most widely cultivated cacao type and its use to identify candidate genes regulating pod color.</title>
        <authorList>
            <person name="Motamayor J.C."/>
            <person name="Mockaitis K."/>
            <person name="Schmutz J."/>
            <person name="Haiminen N."/>
            <person name="Iii D.L."/>
            <person name="Cornejo O."/>
            <person name="Findley S.D."/>
            <person name="Zheng P."/>
            <person name="Utro F."/>
            <person name="Royaert S."/>
            <person name="Saski C."/>
            <person name="Jenkins J."/>
            <person name="Podicheti R."/>
            <person name="Zhao M."/>
            <person name="Scheffler B.E."/>
            <person name="Stack J.C."/>
            <person name="Feltus F.A."/>
            <person name="Mustiga G.M."/>
            <person name="Amores F."/>
            <person name="Phillips W."/>
            <person name="Marelli J.P."/>
            <person name="May G.D."/>
            <person name="Shapiro H."/>
            <person name="Ma J."/>
            <person name="Bustamante C.D."/>
            <person name="Schnell R.J."/>
            <person name="Main D."/>
            <person name="Gilbert D."/>
            <person name="Parida L."/>
            <person name="Kuhn D.N."/>
        </authorList>
    </citation>
    <scope>NUCLEOTIDE SEQUENCE [LARGE SCALE GENOMIC DNA]</scope>
    <source>
        <strain evidence="3">cv. Matina 1-6</strain>
    </source>
</reference>
<feature type="region of interest" description="Disordered" evidence="1">
    <location>
        <begin position="1"/>
        <end position="169"/>
    </location>
</feature>
<name>A0A061F8B7_THECC</name>
<dbReference type="EMBL" id="CM001883">
    <property type="protein sequence ID" value="EOY10729.1"/>
    <property type="molecule type" value="Genomic_DNA"/>
</dbReference>
<dbReference type="InterPro" id="IPR040249">
    <property type="entry name" value="Ricin_B-like_lectin_EULS3-like"/>
</dbReference>
<organism evidence="2 3">
    <name type="scientific">Theobroma cacao</name>
    <name type="common">Cacao</name>
    <name type="synonym">Cocoa</name>
    <dbReference type="NCBI Taxonomy" id="3641"/>
    <lineage>
        <taxon>Eukaryota</taxon>
        <taxon>Viridiplantae</taxon>
        <taxon>Streptophyta</taxon>
        <taxon>Embryophyta</taxon>
        <taxon>Tracheophyta</taxon>
        <taxon>Spermatophyta</taxon>
        <taxon>Magnoliopsida</taxon>
        <taxon>eudicotyledons</taxon>
        <taxon>Gunneridae</taxon>
        <taxon>Pentapetalae</taxon>
        <taxon>rosids</taxon>
        <taxon>malvids</taxon>
        <taxon>Malvales</taxon>
        <taxon>Malvaceae</taxon>
        <taxon>Byttnerioideae</taxon>
        <taxon>Theobroma</taxon>
    </lineage>
</organism>
<dbReference type="Gene3D" id="2.80.10.50">
    <property type="match status" value="1"/>
</dbReference>
<proteinExistence type="predicted"/>
<protein>
    <submittedName>
        <fullName evidence="2">Hydroxyproline-rich glycoprotein family protein, putative isoform 2</fullName>
    </submittedName>
</protein>
<feature type="compositionally biased region" description="Basic and acidic residues" evidence="1">
    <location>
        <begin position="15"/>
        <end position="34"/>
    </location>
</feature>
<dbReference type="EMBL" id="CM001883">
    <property type="protein sequence ID" value="EOY10730.1"/>
    <property type="molecule type" value="Genomic_DNA"/>
</dbReference>
<accession>A0A061F8B7</accession>
<dbReference type="HOGENOM" id="CLU_073954_0_0_1"/>
<evidence type="ECO:0000313" key="3">
    <source>
        <dbReference type="Proteomes" id="UP000026915"/>
    </source>
</evidence>
<sequence length="323" mass="36545">MEYPFGHNHRHTHHNRNDDRENEERQPPCHHHNEFVPPSQPPHHQHNEFAPPPHYQPTSFDGPSPPPPSPYFQQPGFAAPPPAQPPSYHQQTVYPPPPSHVTHLHHSGGTQQPDYSSSNYSPPSAHVTHVAHESSHQRVDHQIEGHHSFRPHLPSIPHDHSHSASLSELSKKPTVKVYCKANPGFHLTIRDGKVILAPSDPSDEFQHWYKDEKYSTRAKDEVGFPSFALVNKVTGQAIKHSVGATHPVQLTPYKSDQLDESILWSESTDLGDGYRAVRMINNIRLNVDAFNGDKKSGGVHDGTTIVLWQWNKGDNQRWKIVPY</sequence>
<feature type="compositionally biased region" description="Basic and acidic residues" evidence="1">
    <location>
        <begin position="130"/>
        <end position="147"/>
    </location>
</feature>
<dbReference type="CDD" id="cd23431">
    <property type="entry name" value="beta-trefoil_Ricin_AtEULS3-like"/>
    <property type="match status" value="1"/>
</dbReference>
<dbReference type="EMBL" id="CM001883">
    <property type="protein sequence ID" value="EOY10728.1"/>
    <property type="molecule type" value="Genomic_DNA"/>
</dbReference>